<proteinExistence type="predicted"/>
<evidence type="ECO:0000256" key="1">
    <source>
        <dbReference type="SAM" id="MobiDB-lite"/>
    </source>
</evidence>
<evidence type="ECO:0008006" key="4">
    <source>
        <dbReference type="Google" id="ProtNLM"/>
    </source>
</evidence>
<feature type="non-terminal residue" evidence="2">
    <location>
        <position position="96"/>
    </location>
</feature>
<dbReference type="EMBL" id="LXQA010125779">
    <property type="protein sequence ID" value="MCI21598.1"/>
    <property type="molecule type" value="Genomic_DNA"/>
</dbReference>
<organism evidence="2 3">
    <name type="scientific">Trifolium medium</name>
    <dbReference type="NCBI Taxonomy" id="97028"/>
    <lineage>
        <taxon>Eukaryota</taxon>
        <taxon>Viridiplantae</taxon>
        <taxon>Streptophyta</taxon>
        <taxon>Embryophyta</taxon>
        <taxon>Tracheophyta</taxon>
        <taxon>Spermatophyta</taxon>
        <taxon>Magnoliopsida</taxon>
        <taxon>eudicotyledons</taxon>
        <taxon>Gunneridae</taxon>
        <taxon>Pentapetalae</taxon>
        <taxon>rosids</taxon>
        <taxon>fabids</taxon>
        <taxon>Fabales</taxon>
        <taxon>Fabaceae</taxon>
        <taxon>Papilionoideae</taxon>
        <taxon>50 kb inversion clade</taxon>
        <taxon>NPAAA clade</taxon>
        <taxon>Hologalegina</taxon>
        <taxon>IRL clade</taxon>
        <taxon>Trifolieae</taxon>
        <taxon>Trifolium</taxon>
    </lineage>
</organism>
<protein>
    <recommendedName>
        <fullName evidence="4">Retrovirus-related pol polyprotein from transposon TNT 1-94</fullName>
    </recommendedName>
</protein>
<dbReference type="AlphaFoldDB" id="A0A392QBT9"/>
<feature type="region of interest" description="Disordered" evidence="1">
    <location>
        <begin position="74"/>
        <end position="96"/>
    </location>
</feature>
<keyword evidence="3" id="KW-1185">Reference proteome</keyword>
<feature type="compositionally biased region" description="Polar residues" evidence="1">
    <location>
        <begin position="32"/>
        <end position="41"/>
    </location>
</feature>
<comment type="caution">
    <text evidence="2">The sequence shown here is derived from an EMBL/GenBank/DDBJ whole genome shotgun (WGS) entry which is preliminary data.</text>
</comment>
<feature type="compositionally biased region" description="Low complexity" evidence="1">
    <location>
        <begin position="87"/>
        <end position="96"/>
    </location>
</feature>
<evidence type="ECO:0000313" key="3">
    <source>
        <dbReference type="Proteomes" id="UP000265520"/>
    </source>
</evidence>
<sequence>MPLQVHMTTAPTHINSQQSSSSYAPTDMQAAMHTSSISPSDDQWYMDTRATSHMTANGDFQTGKLLMRCNSSGDLYPIDPRPPTTTLPPSTFTALS</sequence>
<feature type="compositionally biased region" description="Polar residues" evidence="1">
    <location>
        <begin position="1"/>
        <end position="24"/>
    </location>
</feature>
<accession>A0A392QBT9</accession>
<name>A0A392QBT9_9FABA</name>
<evidence type="ECO:0000313" key="2">
    <source>
        <dbReference type="EMBL" id="MCI21598.1"/>
    </source>
</evidence>
<reference evidence="2 3" key="1">
    <citation type="journal article" date="2018" name="Front. Plant Sci.">
        <title>Red Clover (Trifolium pratense) and Zigzag Clover (T. medium) - A Picture of Genomic Similarities and Differences.</title>
        <authorList>
            <person name="Dluhosova J."/>
            <person name="Istvanek J."/>
            <person name="Nedelnik J."/>
            <person name="Repkova J."/>
        </authorList>
    </citation>
    <scope>NUCLEOTIDE SEQUENCE [LARGE SCALE GENOMIC DNA]</scope>
    <source>
        <strain evidence="3">cv. 10/8</strain>
        <tissue evidence="2">Leaf</tissue>
    </source>
</reference>
<dbReference type="Proteomes" id="UP000265520">
    <property type="component" value="Unassembled WGS sequence"/>
</dbReference>
<feature type="region of interest" description="Disordered" evidence="1">
    <location>
        <begin position="1"/>
        <end position="43"/>
    </location>
</feature>